<evidence type="ECO:0000256" key="1">
    <source>
        <dbReference type="SAM" id="MobiDB-lite"/>
    </source>
</evidence>
<protein>
    <submittedName>
        <fullName evidence="2">Uncharacterized protein</fullName>
    </submittedName>
</protein>
<evidence type="ECO:0000313" key="2">
    <source>
        <dbReference type="EMBL" id="CDM36490.1"/>
    </source>
</evidence>
<organism evidence="2 3">
    <name type="scientific">Penicillium roqueforti (strain FM164)</name>
    <dbReference type="NCBI Taxonomy" id="1365484"/>
    <lineage>
        <taxon>Eukaryota</taxon>
        <taxon>Fungi</taxon>
        <taxon>Dikarya</taxon>
        <taxon>Ascomycota</taxon>
        <taxon>Pezizomycotina</taxon>
        <taxon>Eurotiomycetes</taxon>
        <taxon>Eurotiomycetidae</taxon>
        <taxon>Eurotiales</taxon>
        <taxon>Aspergillaceae</taxon>
        <taxon>Penicillium</taxon>
    </lineage>
</organism>
<gene>
    <name evidence="2" type="ORF">PROQFM164_S05g000323</name>
</gene>
<keyword evidence="3" id="KW-1185">Reference proteome</keyword>
<feature type="compositionally biased region" description="Basic residues" evidence="1">
    <location>
        <begin position="1"/>
        <end position="12"/>
    </location>
</feature>
<sequence length="134" mass="14352">MNSIKARFKRMSIGRTGKDPNASGKTDAAASAERTPNEGRKNAPANSNAANVDSGLAAARMFIKDEREGSLVFTIQVATAYRPRIAVDVHRFGKEQGDGPYGKLAGLMKMSGAEHGFVEAEHPSFGWRSDESAP</sequence>
<dbReference type="EMBL" id="HG792019">
    <property type="protein sequence ID" value="CDM36490.1"/>
    <property type="molecule type" value="Genomic_DNA"/>
</dbReference>
<dbReference type="AlphaFoldDB" id="W6QJ91"/>
<name>W6QJ91_PENRF</name>
<accession>W6QJ91</accession>
<reference evidence="2" key="1">
    <citation type="journal article" date="2014" name="Nat. Commun.">
        <title>Multiple recent horizontal transfers of a large genomic region in cheese making fungi.</title>
        <authorList>
            <person name="Cheeseman K."/>
            <person name="Ropars J."/>
            <person name="Renault P."/>
            <person name="Dupont J."/>
            <person name="Gouzy J."/>
            <person name="Branca A."/>
            <person name="Abraham A.L."/>
            <person name="Ceppi M."/>
            <person name="Conseiller E."/>
            <person name="Debuchy R."/>
            <person name="Malagnac F."/>
            <person name="Goarin A."/>
            <person name="Silar P."/>
            <person name="Lacoste S."/>
            <person name="Sallet E."/>
            <person name="Bensimon A."/>
            <person name="Giraud T."/>
            <person name="Brygoo Y."/>
        </authorList>
    </citation>
    <scope>NUCLEOTIDE SEQUENCE [LARGE SCALE GENOMIC DNA]</scope>
    <source>
        <strain evidence="2">FM164</strain>
    </source>
</reference>
<feature type="region of interest" description="Disordered" evidence="1">
    <location>
        <begin position="1"/>
        <end position="51"/>
    </location>
</feature>
<evidence type="ECO:0000313" key="3">
    <source>
        <dbReference type="Proteomes" id="UP000030686"/>
    </source>
</evidence>
<dbReference type="Proteomes" id="UP000030686">
    <property type="component" value="Unassembled WGS sequence"/>
</dbReference>
<proteinExistence type="predicted"/>